<dbReference type="InterPro" id="IPR050061">
    <property type="entry name" value="MurCDEF_pg_biosynth"/>
</dbReference>
<dbReference type="RefSeq" id="WP_163227655.1">
    <property type="nucleotide sequence ID" value="NZ_VYSG01000002.1"/>
</dbReference>
<dbReference type="AlphaFoldDB" id="A0A6I5N885"/>
<dbReference type="Pfam" id="PF02875">
    <property type="entry name" value="Mur_ligase_C"/>
    <property type="match status" value="1"/>
</dbReference>
<evidence type="ECO:0000256" key="12">
    <source>
        <dbReference type="ARBA" id="ARBA00023316"/>
    </source>
</evidence>
<feature type="region of interest" description="Disordered" evidence="15">
    <location>
        <begin position="268"/>
        <end position="287"/>
    </location>
</feature>
<keyword evidence="11 14" id="KW-0131">Cell cycle</keyword>
<comment type="subcellular location">
    <subcellularLocation>
        <location evidence="1 14">Cytoplasm</location>
    </subcellularLocation>
</comment>
<evidence type="ECO:0000256" key="3">
    <source>
        <dbReference type="ARBA" id="ARBA00012211"/>
    </source>
</evidence>
<accession>A0A6I5N885</accession>
<dbReference type="GO" id="GO:0051301">
    <property type="term" value="P:cell division"/>
    <property type="evidence" value="ECO:0007669"/>
    <property type="project" value="UniProtKB-KW"/>
</dbReference>
<dbReference type="EMBL" id="VYSG01000002">
    <property type="protein sequence ID" value="NEG70051.1"/>
    <property type="molecule type" value="Genomic_DNA"/>
</dbReference>
<dbReference type="PANTHER" id="PTHR43445">
    <property type="entry name" value="UDP-N-ACETYLMURAMATE--L-ALANINE LIGASE-RELATED"/>
    <property type="match status" value="1"/>
</dbReference>
<evidence type="ECO:0000256" key="5">
    <source>
        <dbReference type="ARBA" id="ARBA00022598"/>
    </source>
</evidence>
<organism evidence="19 20">
    <name type="scientific">Bifidobacterium choloepi</name>
    <dbReference type="NCBI Taxonomy" id="2614131"/>
    <lineage>
        <taxon>Bacteria</taxon>
        <taxon>Bacillati</taxon>
        <taxon>Actinomycetota</taxon>
        <taxon>Actinomycetes</taxon>
        <taxon>Bifidobacteriales</taxon>
        <taxon>Bifidobacteriaceae</taxon>
        <taxon>Bifidobacterium</taxon>
    </lineage>
</organism>
<evidence type="ECO:0000256" key="8">
    <source>
        <dbReference type="ARBA" id="ARBA00022840"/>
    </source>
</evidence>
<protein>
    <recommendedName>
        <fullName evidence="3 14">UDP-N-acetylmuramate--L-alanine ligase</fullName>
        <ecNumber evidence="3 14">6.3.2.8</ecNumber>
    </recommendedName>
    <alternativeName>
        <fullName evidence="14">UDP-N-acetylmuramoyl-L-alanine synthetase</fullName>
    </alternativeName>
</protein>
<keyword evidence="4 14" id="KW-0963">Cytoplasm</keyword>
<evidence type="ECO:0000256" key="9">
    <source>
        <dbReference type="ARBA" id="ARBA00022960"/>
    </source>
</evidence>
<dbReference type="EC" id="6.3.2.8" evidence="3 14"/>
<reference evidence="19 20" key="1">
    <citation type="submission" date="2019-09" db="EMBL/GenBank/DDBJ databases">
        <title>Phylogenetic characterization of a novel taxon of the genus Bifidobacterium: Bifidobacterium choloepi sp. nov.</title>
        <authorList>
            <person name="Modesto M."/>
            <person name="Satti M."/>
        </authorList>
    </citation>
    <scope>NUCLEOTIDE SEQUENCE [LARGE SCALE GENOMIC DNA]</scope>
    <source>
        <strain evidence="19 20">BRDM6</strain>
    </source>
</reference>
<feature type="domain" description="Mur ligase N-terminal catalytic" evidence="16">
    <location>
        <begin position="26"/>
        <end position="123"/>
    </location>
</feature>
<dbReference type="InterPro" id="IPR036615">
    <property type="entry name" value="Mur_ligase_C_dom_sf"/>
</dbReference>
<keyword evidence="5 14" id="KW-0436">Ligase</keyword>
<evidence type="ECO:0000256" key="14">
    <source>
        <dbReference type="HAMAP-Rule" id="MF_00046"/>
    </source>
</evidence>
<feature type="binding site" evidence="14">
    <location>
        <begin position="130"/>
        <end position="136"/>
    </location>
    <ligand>
        <name>ATP</name>
        <dbReference type="ChEBI" id="CHEBI:30616"/>
    </ligand>
</feature>
<keyword evidence="9 14" id="KW-0133">Cell shape</keyword>
<evidence type="ECO:0000256" key="7">
    <source>
        <dbReference type="ARBA" id="ARBA00022741"/>
    </source>
</evidence>
<evidence type="ECO:0000313" key="20">
    <source>
        <dbReference type="Proteomes" id="UP000469292"/>
    </source>
</evidence>
<evidence type="ECO:0000259" key="18">
    <source>
        <dbReference type="Pfam" id="PF08245"/>
    </source>
</evidence>
<dbReference type="GO" id="GO:0071555">
    <property type="term" value="P:cell wall organization"/>
    <property type="evidence" value="ECO:0007669"/>
    <property type="project" value="UniProtKB-KW"/>
</dbReference>
<evidence type="ECO:0000256" key="13">
    <source>
        <dbReference type="ARBA" id="ARBA00047833"/>
    </source>
</evidence>
<keyword evidence="12 14" id="KW-0961">Cell wall biogenesis/degradation</keyword>
<evidence type="ECO:0000313" key="19">
    <source>
        <dbReference type="EMBL" id="NEG70051.1"/>
    </source>
</evidence>
<feature type="domain" description="Mur ligase central" evidence="18">
    <location>
        <begin position="128"/>
        <end position="250"/>
    </location>
</feature>
<comment type="function">
    <text evidence="14">Cell wall formation.</text>
</comment>
<gene>
    <name evidence="14" type="primary">murC</name>
    <name evidence="19" type="ORF">F6S87_05485</name>
</gene>
<dbReference type="PANTHER" id="PTHR43445:SF3">
    <property type="entry name" value="UDP-N-ACETYLMURAMATE--L-ALANINE LIGASE"/>
    <property type="match status" value="1"/>
</dbReference>
<dbReference type="Gene3D" id="3.40.1190.10">
    <property type="entry name" value="Mur-like, catalytic domain"/>
    <property type="match status" value="1"/>
</dbReference>
<keyword evidence="10 14" id="KW-0573">Peptidoglycan synthesis</keyword>
<feature type="domain" description="Mur ligase C-terminal" evidence="17">
    <location>
        <begin position="378"/>
        <end position="489"/>
    </location>
</feature>
<dbReference type="Gene3D" id="3.40.50.720">
    <property type="entry name" value="NAD(P)-binding Rossmann-like Domain"/>
    <property type="match status" value="1"/>
</dbReference>
<evidence type="ECO:0000256" key="15">
    <source>
        <dbReference type="SAM" id="MobiDB-lite"/>
    </source>
</evidence>
<evidence type="ECO:0000259" key="16">
    <source>
        <dbReference type="Pfam" id="PF01225"/>
    </source>
</evidence>
<dbReference type="InterPro" id="IPR013221">
    <property type="entry name" value="Mur_ligase_cen"/>
</dbReference>
<name>A0A6I5N885_9BIFI</name>
<dbReference type="GO" id="GO:0009252">
    <property type="term" value="P:peptidoglycan biosynthetic process"/>
    <property type="evidence" value="ECO:0007669"/>
    <property type="project" value="UniProtKB-UniRule"/>
</dbReference>
<dbReference type="SUPFAM" id="SSF53623">
    <property type="entry name" value="MurD-like peptide ligases, catalytic domain"/>
    <property type="match status" value="1"/>
</dbReference>
<comment type="caution">
    <text evidence="19">The sequence shown here is derived from an EMBL/GenBank/DDBJ whole genome shotgun (WGS) entry which is preliminary data.</text>
</comment>
<keyword evidence="8 14" id="KW-0067">ATP-binding</keyword>
<evidence type="ECO:0000256" key="1">
    <source>
        <dbReference type="ARBA" id="ARBA00004496"/>
    </source>
</evidence>
<evidence type="ECO:0000256" key="11">
    <source>
        <dbReference type="ARBA" id="ARBA00023306"/>
    </source>
</evidence>
<evidence type="ECO:0000256" key="10">
    <source>
        <dbReference type="ARBA" id="ARBA00022984"/>
    </source>
</evidence>
<dbReference type="SUPFAM" id="SSF53244">
    <property type="entry name" value="MurD-like peptide ligases, peptide-binding domain"/>
    <property type="match status" value="1"/>
</dbReference>
<feature type="compositionally biased region" description="Polar residues" evidence="15">
    <location>
        <begin position="268"/>
        <end position="280"/>
    </location>
</feature>
<dbReference type="HAMAP" id="MF_00046">
    <property type="entry name" value="MurC"/>
    <property type="match status" value="1"/>
</dbReference>
<dbReference type="GO" id="GO:0008763">
    <property type="term" value="F:UDP-N-acetylmuramate-L-alanine ligase activity"/>
    <property type="evidence" value="ECO:0007669"/>
    <property type="project" value="UniProtKB-UniRule"/>
</dbReference>
<proteinExistence type="inferred from homology"/>
<dbReference type="GO" id="GO:0008360">
    <property type="term" value="P:regulation of cell shape"/>
    <property type="evidence" value="ECO:0007669"/>
    <property type="project" value="UniProtKB-KW"/>
</dbReference>
<dbReference type="SUPFAM" id="SSF51984">
    <property type="entry name" value="MurCD N-terminal domain"/>
    <property type="match status" value="1"/>
</dbReference>
<dbReference type="Pfam" id="PF08245">
    <property type="entry name" value="Mur_ligase_M"/>
    <property type="match status" value="1"/>
</dbReference>
<comment type="similarity">
    <text evidence="14">Belongs to the MurCDEF family.</text>
</comment>
<dbReference type="InterPro" id="IPR036565">
    <property type="entry name" value="Mur-like_cat_sf"/>
</dbReference>
<evidence type="ECO:0000259" key="17">
    <source>
        <dbReference type="Pfam" id="PF02875"/>
    </source>
</evidence>
<sequence>MSAQIVLDPTAKGFGDDETVESLGRVHFIGIGGAGMSVLAEMLHEQGVAVQGSDREANAKTGKLESLGIPVFIGQQAGNVAGADTVVFSSAIKPDNPEIVAAADAGARIVHRSDILALLMNGRKAVTVAGAHGKTTTSSMLAHILTNGAADGTPLADPSYAIGASIQGPDGAILDGGHAGSGDVLVAEADESDGSFEKYRPEIAIVTNTEPDHLDHYGDAEHYRDAFVEHAGHARRAVIVSYDDEGAREVLAGLPADVLSRTIVTTTDPSLLDGNDSSGAAPSAAHADTGATVTVNGVAVPAVVIESEREATGSGAESFTLALPAAVAGEPVRQPVTLDVPGIHNARNAAAAIVAAVMLGMAPADAARAVGSFLGAARRFQVRGTVGGVTVVDDYAHHPTEIAALLTAARRRYPQATIHVLFQPHLFSRTKFFAGEFAEALAIADDVIVTDVYPAREKAVDFPGVGAETIVDAALELREDGDNVAESADADAETVLEAVIGDDVVAEQVVSEPASPAPRRDDWICVHGDMATAAQMMALRADPGDVVFTVGAGDITSMGPVLLHALEARFAGQDQ</sequence>
<keyword evidence="6 14" id="KW-0132">Cell division</keyword>
<evidence type="ECO:0000256" key="4">
    <source>
        <dbReference type="ARBA" id="ARBA00022490"/>
    </source>
</evidence>
<dbReference type="InterPro" id="IPR000713">
    <property type="entry name" value="Mur_ligase_N"/>
</dbReference>
<keyword evidence="7 14" id="KW-0547">Nucleotide-binding</keyword>
<dbReference type="InterPro" id="IPR004101">
    <property type="entry name" value="Mur_ligase_C"/>
</dbReference>
<keyword evidence="20" id="KW-1185">Reference proteome</keyword>
<dbReference type="Pfam" id="PF01225">
    <property type="entry name" value="Mur_ligase"/>
    <property type="match status" value="1"/>
</dbReference>
<comment type="catalytic activity">
    <reaction evidence="13 14">
        <text>UDP-N-acetyl-alpha-D-muramate + L-alanine + ATP = UDP-N-acetyl-alpha-D-muramoyl-L-alanine + ADP + phosphate + H(+)</text>
        <dbReference type="Rhea" id="RHEA:23372"/>
        <dbReference type="ChEBI" id="CHEBI:15378"/>
        <dbReference type="ChEBI" id="CHEBI:30616"/>
        <dbReference type="ChEBI" id="CHEBI:43474"/>
        <dbReference type="ChEBI" id="CHEBI:57972"/>
        <dbReference type="ChEBI" id="CHEBI:70757"/>
        <dbReference type="ChEBI" id="CHEBI:83898"/>
        <dbReference type="ChEBI" id="CHEBI:456216"/>
        <dbReference type="EC" id="6.3.2.8"/>
    </reaction>
</comment>
<dbReference type="Gene3D" id="3.90.190.20">
    <property type="entry name" value="Mur ligase, C-terminal domain"/>
    <property type="match status" value="1"/>
</dbReference>
<dbReference type="UniPathway" id="UPA00219"/>
<evidence type="ECO:0000256" key="2">
    <source>
        <dbReference type="ARBA" id="ARBA00004752"/>
    </source>
</evidence>
<comment type="pathway">
    <text evidence="2 14">Cell wall biogenesis; peptidoglycan biosynthesis.</text>
</comment>
<dbReference type="InterPro" id="IPR005758">
    <property type="entry name" value="UDP-N-AcMur_Ala_ligase_MurC"/>
</dbReference>
<dbReference type="GO" id="GO:0005524">
    <property type="term" value="F:ATP binding"/>
    <property type="evidence" value="ECO:0007669"/>
    <property type="project" value="UniProtKB-UniRule"/>
</dbReference>
<evidence type="ECO:0000256" key="6">
    <source>
        <dbReference type="ARBA" id="ARBA00022618"/>
    </source>
</evidence>
<dbReference type="Proteomes" id="UP000469292">
    <property type="component" value="Unassembled WGS sequence"/>
</dbReference>
<dbReference type="GO" id="GO:0005737">
    <property type="term" value="C:cytoplasm"/>
    <property type="evidence" value="ECO:0007669"/>
    <property type="project" value="UniProtKB-SubCell"/>
</dbReference>